<evidence type="ECO:0000256" key="2">
    <source>
        <dbReference type="ARBA" id="ARBA00022763"/>
    </source>
</evidence>
<dbReference type="Pfam" id="PF08459">
    <property type="entry name" value="UvrC_RNaseH_dom"/>
    <property type="match status" value="1"/>
</dbReference>
<dbReference type="InterPro" id="IPR004791">
    <property type="entry name" value="UvrC"/>
</dbReference>
<comment type="subunit">
    <text evidence="7">Interacts with UvrB in an incision complex.</text>
</comment>
<dbReference type="InterPro" id="IPR038476">
    <property type="entry name" value="UvrC_RNase_H_dom_sf"/>
</dbReference>
<evidence type="ECO:0000256" key="1">
    <source>
        <dbReference type="ARBA" id="ARBA00022490"/>
    </source>
</evidence>
<dbReference type="Gene3D" id="4.10.860.10">
    <property type="entry name" value="UVR domain"/>
    <property type="match status" value="1"/>
</dbReference>
<evidence type="ECO:0000256" key="4">
    <source>
        <dbReference type="ARBA" id="ARBA00022881"/>
    </source>
</evidence>
<evidence type="ECO:0000259" key="9">
    <source>
        <dbReference type="PROSITE" id="PS50164"/>
    </source>
</evidence>
<keyword evidence="6 7" id="KW-0742">SOS response</keyword>
<feature type="domain" description="UvrC family homology region profile" evidence="10">
    <location>
        <begin position="281"/>
        <end position="501"/>
    </location>
</feature>
<dbReference type="Gene3D" id="3.40.1440.10">
    <property type="entry name" value="GIY-YIG endonuclease"/>
    <property type="match status" value="1"/>
</dbReference>
<evidence type="ECO:0000256" key="5">
    <source>
        <dbReference type="ARBA" id="ARBA00023204"/>
    </source>
</evidence>
<dbReference type="HAMAP" id="MF_00203">
    <property type="entry name" value="UvrC"/>
    <property type="match status" value="1"/>
</dbReference>
<dbReference type="SUPFAM" id="SSF46600">
    <property type="entry name" value="C-terminal UvrC-binding domain of UvrB"/>
    <property type="match status" value="1"/>
</dbReference>
<evidence type="ECO:0000259" key="8">
    <source>
        <dbReference type="PROSITE" id="PS50151"/>
    </source>
</evidence>
<sequence>MLKTVYPQFVSVEPNIYSMYTFKLNIMKGVSFLANEYIEHKLALLPDMPGCYLMKNINGKIIYVGKAKNLKNRVRSYFKSSHEGKTARLVSEIADFEYIVVSSDKEAFLLEITLIQKHRPYFNIKLKQGNGGYPYIKITNERDPQIKIVNTLLKDGGFYFGPYPNVYAADETVNFLQKVYPLRRCNGFQNRPCLYYHMGQCLGACFKVVPEEAYAKQIKRIKSFLNGNVAHAKQMLTARMEKAASKMEYERAAEIRDLIKYIEITVEKQKIISNDNTPRDIFNYYMDKGWLSIQVFFIRQSRLMKREKRLFPIIDDPEEEMVSFISQFYKQKNQILPKEILVPKSLPTDVISHVVEDVPVRTPQRGQKRDLLEMAGKNAKMVLEEKFRLLELDESKTTGAMKELTDAMGIAPGHKIEAFDHSHIQGADLVSAMVVFVDGQPNKNLYRKYKLRTVHHADEAASTKEVIRRRYTRLLKEHAEMPDLILMDGGTIQMNAVKDVLVNELGLDIPVGGMVKNTHHQTADLLFGNHDTPLQLNPKSQGFYLLQRIQDEVHRFAITYHRKVHTKNSLSSRLDSIAGVGPKTRNKLLRKFGSLRKISNASIADLRKLGISETVAQTIKFSLSKIDEERKVTNYQDKKLTH</sequence>
<dbReference type="GO" id="GO:0009380">
    <property type="term" value="C:excinuclease repair complex"/>
    <property type="evidence" value="ECO:0007669"/>
    <property type="project" value="InterPro"/>
</dbReference>
<evidence type="ECO:0000313" key="12">
    <source>
        <dbReference type="Proteomes" id="UP000051164"/>
    </source>
</evidence>
<dbReference type="AlphaFoldDB" id="A0A8E1V2A2"/>
<dbReference type="Pfam" id="PF22920">
    <property type="entry name" value="UvrC_RNaseH"/>
    <property type="match status" value="1"/>
</dbReference>
<evidence type="ECO:0000256" key="6">
    <source>
        <dbReference type="ARBA" id="ARBA00023236"/>
    </source>
</evidence>
<keyword evidence="5 7" id="KW-0234">DNA repair</keyword>
<keyword evidence="2 7" id="KW-0227">DNA damage</keyword>
<feature type="domain" description="GIY-YIG" evidence="9">
    <location>
        <begin position="47"/>
        <end position="124"/>
    </location>
</feature>
<dbReference type="PROSITE" id="PS50164">
    <property type="entry name" value="GIY_YIG"/>
    <property type="match status" value="1"/>
</dbReference>
<dbReference type="SUPFAM" id="SSF47781">
    <property type="entry name" value="RuvA domain 2-like"/>
    <property type="match status" value="1"/>
</dbReference>
<feature type="domain" description="UVR" evidence="8">
    <location>
        <begin position="230"/>
        <end position="265"/>
    </location>
</feature>
<dbReference type="GO" id="GO:0005737">
    <property type="term" value="C:cytoplasm"/>
    <property type="evidence" value="ECO:0007669"/>
    <property type="project" value="UniProtKB-SubCell"/>
</dbReference>
<dbReference type="InterPro" id="IPR001943">
    <property type="entry name" value="UVR_dom"/>
</dbReference>
<evidence type="ECO:0000256" key="7">
    <source>
        <dbReference type="HAMAP-Rule" id="MF_00203"/>
    </source>
</evidence>
<dbReference type="InterPro" id="IPR036876">
    <property type="entry name" value="UVR_dom_sf"/>
</dbReference>
<proteinExistence type="inferred from homology"/>
<keyword evidence="3 7" id="KW-0228">DNA excision</keyword>
<dbReference type="Pfam" id="PF01541">
    <property type="entry name" value="GIY-YIG"/>
    <property type="match status" value="1"/>
</dbReference>
<dbReference type="FunFam" id="3.30.420.340:FF:000002">
    <property type="entry name" value="UvrABC system protein C"/>
    <property type="match status" value="1"/>
</dbReference>
<evidence type="ECO:0000313" key="11">
    <source>
        <dbReference type="EMBL" id="KRM52224.1"/>
    </source>
</evidence>
<dbReference type="Pfam" id="PF14520">
    <property type="entry name" value="HHH_5"/>
    <property type="match status" value="1"/>
</dbReference>
<keyword evidence="1 7" id="KW-0963">Cytoplasm</keyword>
<dbReference type="InterPro" id="IPR035901">
    <property type="entry name" value="GIY-YIG_endonuc_sf"/>
</dbReference>
<name>A0A8E1V2A2_LENKE</name>
<dbReference type="PANTHER" id="PTHR30562:SF1">
    <property type="entry name" value="UVRABC SYSTEM PROTEIN C"/>
    <property type="match status" value="1"/>
</dbReference>
<dbReference type="PANTHER" id="PTHR30562">
    <property type="entry name" value="UVRC/OXIDOREDUCTASE"/>
    <property type="match status" value="1"/>
</dbReference>
<dbReference type="PROSITE" id="PS50151">
    <property type="entry name" value="UVR"/>
    <property type="match status" value="1"/>
</dbReference>
<dbReference type="GO" id="GO:0009381">
    <property type="term" value="F:excinuclease ABC activity"/>
    <property type="evidence" value="ECO:0007669"/>
    <property type="project" value="UniProtKB-UniRule"/>
</dbReference>
<gene>
    <name evidence="7" type="primary">uvrC</name>
    <name evidence="11" type="ORF">FC95_GL001420</name>
</gene>
<keyword evidence="4 7" id="KW-0267">Excision nuclease</keyword>
<dbReference type="InterPro" id="IPR001162">
    <property type="entry name" value="UvrC_RNase_H_dom"/>
</dbReference>
<dbReference type="SUPFAM" id="SSF82771">
    <property type="entry name" value="GIY-YIG endonuclease"/>
    <property type="match status" value="1"/>
</dbReference>
<dbReference type="Gene3D" id="3.30.420.340">
    <property type="entry name" value="UvrC, RNAse H endonuclease domain"/>
    <property type="match status" value="1"/>
</dbReference>
<comment type="caution">
    <text evidence="11">The sequence shown here is derived from an EMBL/GenBank/DDBJ whole genome shotgun (WGS) entry which is preliminary data.</text>
</comment>
<comment type="similarity">
    <text evidence="7">Belongs to the UvrC family.</text>
</comment>
<dbReference type="Proteomes" id="UP000051164">
    <property type="component" value="Unassembled WGS sequence"/>
</dbReference>
<protein>
    <recommendedName>
        <fullName evidence="7">UvrABC system protein C</fullName>
        <shortName evidence="7">Protein UvrC</shortName>
    </recommendedName>
    <alternativeName>
        <fullName evidence="7">Excinuclease ABC subunit C</fullName>
    </alternativeName>
</protein>
<dbReference type="CDD" id="cd10434">
    <property type="entry name" value="GIY-YIG_UvrC_Cho"/>
    <property type="match status" value="1"/>
</dbReference>
<dbReference type="InterPro" id="IPR000305">
    <property type="entry name" value="GIY-YIG_endonuc"/>
</dbReference>
<dbReference type="SMART" id="SM00465">
    <property type="entry name" value="GIYc"/>
    <property type="match status" value="1"/>
</dbReference>
<evidence type="ECO:0000259" key="10">
    <source>
        <dbReference type="PROSITE" id="PS50165"/>
    </source>
</evidence>
<dbReference type="InterPro" id="IPR047296">
    <property type="entry name" value="GIY-YIG_UvrC_Cho"/>
</dbReference>
<dbReference type="Gene3D" id="1.10.150.20">
    <property type="entry name" value="5' to 3' exonuclease, C-terminal subdomain"/>
    <property type="match status" value="1"/>
</dbReference>
<comment type="subcellular location">
    <subcellularLocation>
        <location evidence="7">Cytoplasm</location>
    </subcellularLocation>
</comment>
<comment type="function">
    <text evidence="7">The UvrABC repair system catalyzes the recognition and processing of DNA lesions. UvrC both incises the 5' and 3' sides of the lesion. The N-terminal half is responsible for the 3' incision and the C-terminal half is responsible for the 5' incision.</text>
</comment>
<dbReference type="PROSITE" id="PS50165">
    <property type="entry name" value="UVRC"/>
    <property type="match status" value="1"/>
</dbReference>
<reference evidence="11 12" key="1">
    <citation type="journal article" date="2015" name="Genome Announc.">
        <title>Expanding the biotechnology potential of lactobacilli through comparative genomics of 213 strains and associated genera.</title>
        <authorList>
            <person name="Sun Z."/>
            <person name="Harris H.M."/>
            <person name="McCann A."/>
            <person name="Guo C."/>
            <person name="Argimon S."/>
            <person name="Zhang W."/>
            <person name="Yang X."/>
            <person name="Jeffery I.B."/>
            <person name="Cooney J.C."/>
            <person name="Kagawa T.F."/>
            <person name="Liu W."/>
            <person name="Song Y."/>
            <person name="Salvetti E."/>
            <person name="Wrobel A."/>
            <person name="Rasinkangas P."/>
            <person name="Parkhill J."/>
            <person name="Rea M.C."/>
            <person name="O'Sullivan O."/>
            <person name="Ritari J."/>
            <person name="Douillard F.P."/>
            <person name="Paul Ross R."/>
            <person name="Yang R."/>
            <person name="Briner A.E."/>
            <person name="Felis G.E."/>
            <person name="de Vos W.M."/>
            <person name="Barrangou R."/>
            <person name="Klaenhammer T.R."/>
            <person name="Caufield P.W."/>
            <person name="Cui Y."/>
            <person name="Zhang H."/>
            <person name="O'Toole P.W."/>
        </authorList>
    </citation>
    <scope>NUCLEOTIDE SEQUENCE [LARGE SCALE GENOMIC DNA]</scope>
    <source>
        <strain evidence="11 12">DSM 20587</strain>
    </source>
</reference>
<dbReference type="GO" id="GO:0003677">
    <property type="term" value="F:DNA binding"/>
    <property type="evidence" value="ECO:0007669"/>
    <property type="project" value="UniProtKB-UniRule"/>
</dbReference>
<dbReference type="GO" id="GO:0006289">
    <property type="term" value="P:nucleotide-excision repair"/>
    <property type="evidence" value="ECO:0007669"/>
    <property type="project" value="UniProtKB-UniRule"/>
</dbReference>
<dbReference type="FunFam" id="3.40.1440.10:FF:000001">
    <property type="entry name" value="UvrABC system protein C"/>
    <property type="match status" value="1"/>
</dbReference>
<dbReference type="InterPro" id="IPR010994">
    <property type="entry name" value="RuvA_2-like"/>
</dbReference>
<dbReference type="GO" id="GO:0009432">
    <property type="term" value="P:SOS response"/>
    <property type="evidence" value="ECO:0007669"/>
    <property type="project" value="UniProtKB-UniRule"/>
</dbReference>
<accession>A0A8E1V2A2</accession>
<dbReference type="InterPro" id="IPR050066">
    <property type="entry name" value="UvrABC_protein_C"/>
</dbReference>
<organism evidence="11 12">
    <name type="scientific">Lentilactobacillus kefiri DSM 20587 = JCM 5818</name>
    <dbReference type="NCBI Taxonomy" id="1423764"/>
    <lineage>
        <taxon>Bacteria</taxon>
        <taxon>Bacillati</taxon>
        <taxon>Bacillota</taxon>
        <taxon>Bacilli</taxon>
        <taxon>Lactobacillales</taxon>
        <taxon>Lactobacillaceae</taxon>
        <taxon>Lentilactobacillus</taxon>
    </lineage>
</organism>
<dbReference type="NCBIfam" id="TIGR00194">
    <property type="entry name" value="uvrC"/>
    <property type="match status" value="1"/>
</dbReference>
<dbReference type="EMBL" id="AYYV01000042">
    <property type="protein sequence ID" value="KRM52224.1"/>
    <property type="molecule type" value="Genomic_DNA"/>
</dbReference>
<dbReference type="Pfam" id="PF02151">
    <property type="entry name" value="UVR"/>
    <property type="match status" value="1"/>
</dbReference>
<evidence type="ECO:0000256" key="3">
    <source>
        <dbReference type="ARBA" id="ARBA00022769"/>
    </source>
</evidence>